<protein>
    <submittedName>
        <fullName evidence="1">Uncharacterized protein</fullName>
    </submittedName>
</protein>
<name>A0ACC0W3U9_9STRA</name>
<proteinExistence type="predicted"/>
<sequence length="209" mass="23611">MLHHSAPWEREKNKPRQPRLGAQYLSHGKCQASFVTPSPPVVALLSALTVDKDVAVRSSLMQSMCQWLQTLKPSMNKWRERAPNKSEPILLWDDILTWRSHMFQVIKATFSWSDAQVIACMHDDVTKPFARLVELWNLALVQQNQQQLKVSLRDKVRFSIAADGSVVLTVLKGVPFEDDAIKNHVGTLESFHRDGTVASNVATWPNVSS</sequence>
<dbReference type="EMBL" id="CM047583">
    <property type="protein sequence ID" value="KAI9913320.1"/>
    <property type="molecule type" value="Genomic_DNA"/>
</dbReference>
<organism evidence="1 2">
    <name type="scientific">Peronosclerospora sorghi</name>
    <dbReference type="NCBI Taxonomy" id="230839"/>
    <lineage>
        <taxon>Eukaryota</taxon>
        <taxon>Sar</taxon>
        <taxon>Stramenopiles</taxon>
        <taxon>Oomycota</taxon>
        <taxon>Peronosporomycetes</taxon>
        <taxon>Peronosporales</taxon>
        <taxon>Peronosporaceae</taxon>
        <taxon>Peronosclerospora</taxon>
    </lineage>
</organism>
<accession>A0ACC0W3U9</accession>
<evidence type="ECO:0000313" key="1">
    <source>
        <dbReference type="EMBL" id="KAI9913320.1"/>
    </source>
</evidence>
<gene>
    <name evidence="1" type="ORF">PsorP6_004979</name>
</gene>
<dbReference type="Proteomes" id="UP001163321">
    <property type="component" value="Chromosome 4"/>
</dbReference>
<evidence type="ECO:0000313" key="2">
    <source>
        <dbReference type="Proteomes" id="UP001163321"/>
    </source>
</evidence>
<reference evidence="1 2" key="1">
    <citation type="journal article" date="2022" name="bioRxiv">
        <title>The genome of the oomycete Peronosclerospora sorghi, a cosmopolitan pathogen of maize and sorghum, is inflated with dispersed pseudogenes.</title>
        <authorList>
            <person name="Fletcher K."/>
            <person name="Martin F."/>
            <person name="Isakeit T."/>
            <person name="Cavanaugh K."/>
            <person name="Magill C."/>
            <person name="Michelmore R."/>
        </authorList>
    </citation>
    <scope>NUCLEOTIDE SEQUENCE [LARGE SCALE GENOMIC DNA]</scope>
    <source>
        <strain evidence="1">P6</strain>
    </source>
</reference>
<comment type="caution">
    <text evidence="1">The sequence shown here is derived from an EMBL/GenBank/DDBJ whole genome shotgun (WGS) entry which is preliminary data.</text>
</comment>
<keyword evidence="2" id="KW-1185">Reference proteome</keyword>